<evidence type="ECO:0000313" key="3">
    <source>
        <dbReference type="Proteomes" id="UP000823674"/>
    </source>
</evidence>
<reference evidence="2 3" key="1">
    <citation type="submission" date="2021-03" db="EMBL/GenBank/DDBJ databases">
        <authorList>
            <person name="King G.J."/>
            <person name="Bancroft I."/>
            <person name="Baten A."/>
            <person name="Bloomfield J."/>
            <person name="Borpatragohain P."/>
            <person name="He Z."/>
            <person name="Irish N."/>
            <person name="Irwin J."/>
            <person name="Liu K."/>
            <person name="Mauleon R.P."/>
            <person name="Moore J."/>
            <person name="Morris R."/>
            <person name="Ostergaard L."/>
            <person name="Wang B."/>
            <person name="Wells R."/>
        </authorList>
    </citation>
    <scope>NUCLEOTIDE SEQUENCE [LARGE SCALE GENOMIC DNA]</scope>
    <source>
        <strain evidence="2">R-o-18</strain>
        <tissue evidence="2">Leaf</tissue>
    </source>
</reference>
<evidence type="ECO:0008006" key="4">
    <source>
        <dbReference type="Google" id="ProtNLM"/>
    </source>
</evidence>
<keyword evidence="1" id="KW-1133">Transmembrane helix</keyword>
<evidence type="ECO:0000256" key="1">
    <source>
        <dbReference type="SAM" id="Phobius"/>
    </source>
</evidence>
<comment type="caution">
    <text evidence="2">The sequence shown here is derived from an EMBL/GenBank/DDBJ whole genome shotgun (WGS) entry which is preliminary data.</text>
</comment>
<proteinExistence type="predicted"/>
<gene>
    <name evidence="2" type="primary">A06p016720.1_BraROA</name>
    <name evidence="2" type="ORF">IGI04_022575</name>
</gene>
<accession>A0ABQ7M1B3</accession>
<keyword evidence="3" id="KW-1185">Reference proteome</keyword>
<sequence length="109" mass="11537">MEGVEKFFSKMVIDAKSADSSSSSSLSDFAENLIQEKRAAGGGGGGGGGNSTSYDTSAVLVKRTPSGVSAWTCSKLCAVFFVAGVFVGYTLKRRVRSWASKLLRKIRDD</sequence>
<organism evidence="2 3">
    <name type="scientific">Brassica rapa subsp. trilocularis</name>
    <dbReference type="NCBI Taxonomy" id="1813537"/>
    <lineage>
        <taxon>Eukaryota</taxon>
        <taxon>Viridiplantae</taxon>
        <taxon>Streptophyta</taxon>
        <taxon>Embryophyta</taxon>
        <taxon>Tracheophyta</taxon>
        <taxon>Spermatophyta</taxon>
        <taxon>Magnoliopsida</taxon>
        <taxon>eudicotyledons</taxon>
        <taxon>Gunneridae</taxon>
        <taxon>Pentapetalae</taxon>
        <taxon>rosids</taxon>
        <taxon>malvids</taxon>
        <taxon>Brassicales</taxon>
        <taxon>Brassicaceae</taxon>
        <taxon>Brassiceae</taxon>
        <taxon>Brassica</taxon>
    </lineage>
</organism>
<feature type="transmembrane region" description="Helical" evidence="1">
    <location>
        <begin position="68"/>
        <end position="91"/>
    </location>
</feature>
<dbReference type="Proteomes" id="UP000823674">
    <property type="component" value="Chromosome A06"/>
</dbReference>
<protein>
    <recommendedName>
        <fullName evidence="4">Transmembrane protein</fullName>
    </recommendedName>
</protein>
<keyword evidence="1" id="KW-0812">Transmembrane</keyword>
<name>A0ABQ7M1B3_BRACM</name>
<dbReference type="EMBL" id="JADBGQ010000006">
    <property type="protein sequence ID" value="KAG5392612.1"/>
    <property type="molecule type" value="Genomic_DNA"/>
</dbReference>
<evidence type="ECO:0000313" key="2">
    <source>
        <dbReference type="EMBL" id="KAG5392612.1"/>
    </source>
</evidence>
<keyword evidence="1" id="KW-0472">Membrane</keyword>